<dbReference type="OrthoDB" id="156739at2"/>
<gene>
    <name evidence="2" type="ORF">EJP82_02365</name>
</gene>
<dbReference type="RefSeq" id="WP_127190426.1">
    <property type="nucleotide sequence ID" value="NZ_RZNY01000002.1"/>
</dbReference>
<protein>
    <submittedName>
        <fullName evidence="2">GNAT family N-acetyltransferase</fullName>
    </submittedName>
</protein>
<keyword evidence="3" id="KW-1185">Reference proteome</keyword>
<evidence type="ECO:0000259" key="1">
    <source>
        <dbReference type="PROSITE" id="PS51186"/>
    </source>
</evidence>
<keyword evidence="2" id="KW-0808">Transferase</keyword>
<organism evidence="2 3">
    <name type="scientific">Paenibacillus anaericanus</name>
    <dbReference type="NCBI Taxonomy" id="170367"/>
    <lineage>
        <taxon>Bacteria</taxon>
        <taxon>Bacillati</taxon>
        <taxon>Bacillota</taxon>
        <taxon>Bacilli</taxon>
        <taxon>Bacillales</taxon>
        <taxon>Paenibacillaceae</taxon>
        <taxon>Paenibacillus</taxon>
    </lineage>
</organism>
<dbReference type="InterPro" id="IPR000182">
    <property type="entry name" value="GNAT_dom"/>
</dbReference>
<evidence type="ECO:0000313" key="3">
    <source>
        <dbReference type="Proteomes" id="UP000279446"/>
    </source>
</evidence>
<dbReference type="EMBL" id="RZNY01000002">
    <property type="protein sequence ID" value="RUT48007.1"/>
    <property type="molecule type" value="Genomic_DNA"/>
</dbReference>
<reference evidence="2 3" key="1">
    <citation type="submission" date="2018-12" db="EMBL/GenBank/DDBJ databases">
        <authorList>
            <person name="Sun L."/>
            <person name="Chen Z."/>
        </authorList>
    </citation>
    <scope>NUCLEOTIDE SEQUENCE [LARGE SCALE GENOMIC DNA]</scope>
    <source>
        <strain evidence="2 3">DSM 15890</strain>
    </source>
</reference>
<dbReference type="Proteomes" id="UP000279446">
    <property type="component" value="Unassembled WGS sequence"/>
</dbReference>
<dbReference type="PROSITE" id="PS51186">
    <property type="entry name" value="GNAT"/>
    <property type="match status" value="1"/>
</dbReference>
<dbReference type="Pfam" id="PF00583">
    <property type="entry name" value="Acetyltransf_1"/>
    <property type="match status" value="1"/>
</dbReference>
<sequence>MSGLADHYYIREITEEELPLALDFRQRMFSEMGVSDEVLISDSKQILQEMYSREFGAGRLRHYVAYPTDSLVPVAICGALIKDDFPYFLFRPGSYGWIVDVYTVPEHRGKGLAKVLLTHTHDWLISKGILEAKLIASGKEARRLYERSGYAATWEMTLSLTGGATFNSIIDER</sequence>
<evidence type="ECO:0000313" key="2">
    <source>
        <dbReference type="EMBL" id="RUT48007.1"/>
    </source>
</evidence>
<feature type="domain" description="N-acetyltransferase" evidence="1">
    <location>
        <begin position="8"/>
        <end position="173"/>
    </location>
</feature>
<dbReference type="InterPro" id="IPR016181">
    <property type="entry name" value="Acyl_CoA_acyltransferase"/>
</dbReference>
<dbReference type="GO" id="GO:0016747">
    <property type="term" value="F:acyltransferase activity, transferring groups other than amino-acyl groups"/>
    <property type="evidence" value="ECO:0007669"/>
    <property type="project" value="InterPro"/>
</dbReference>
<dbReference type="SUPFAM" id="SSF55729">
    <property type="entry name" value="Acyl-CoA N-acyltransferases (Nat)"/>
    <property type="match status" value="1"/>
</dbReference>
<name>A0A433YDT9_9BACL</name>
<dbReference type="Gene3D" id="3.40.630.30">
    <property type="match status" value="1"/>
</dbReference>
<comment type="caution">
    <text evidence="2">The sequence shown here is derived from an EMBL/GenBank/DDBJ whole genome shotgun (WGS) entry which is preliminary data.</text>
</comment>
<proteinExistence type="predicted"/>
<dbReference type="AlphaFoldDB" id="A0A433YDT9"/>
<accession>A0A433YDT9</accession>
<dbReference type="CDD" id="cd04301">
    <property type="entry name" value="NAT_SF"/>
    <property type="match status" value="1"/>
</dbReference>